<proteinExistence type="predicted"/>
<name>A0A1T4WC58_9BACT</name>
<dbReference type="AlphaFoldDB" id="A0A1T4WC58"/>
<keyword evidence="2" id="KW-1185">Reference proteome</keyword>
<sequence>MASELIHAAADVSNVMKFENWLRFYFCSGEEGEAVKISIPKETLEDITAKYPDMVNLAEHYDGALIDYQRSCAEVCATVASAYDGTKYPSGLVQKAFDSKELKLEMYIFGLWMHAHEEMLDEETMSFEQWLDHFNAWKNSDEVKDYLTRLTDVDSTQPQ</sequence>
<dbReference type="RefSeq" id="WP_078685336.1">
    <property type="nucleotide sequence ID" value="NZ_FUYA01000006.1"/>
</dbReference>
<gene>
    <name evidence="1" type="ORF">SAMN02745702_02058</name>
</gene>
<evidence type="ECO:0000313" key="1">
    <source>
        <dbReference type="EMBL" id="SKA74873.1"/>
    </source>
</evidence>
<reference evidence="1 2" key="1">
    <citation type="submission" date="2017-02" db="EMBL/GenBank/DDBJ databases">
        <authorList>
            <person name="Peterson S.W."/>
        </authorList>
    </citation>
    <scope>NUCLEOTIDE SEQUENCE [LARGE SCALE GENOMIC DNA]</scope>
    <source>
        <strain evidence="1 2">DSM 18034</strain>
    </source>
</reference>
<organism evidence="1 2">
    <name type="scientific">Desulfobaculum bizertense DSM 18034</name>
    <dbReference type="NCBI Taxonomy" id="1121442"/>
    <lineage>
        <taxon>Bacteria</taxon>
        <taxon>Pseudomonadati</taxon>
        <taxon>Thermodesulfobacteriota</taxon>
        <taxon>Desulfovibrionia</taxon>
        <taxon>Desulfovibrionales</taxon>
        <taxon>Desulfovibrionaceae</taxon>
        <taxon>Desulfobaculum</taxon>
    </lineage>
</organism>
<protein>
    <submittedName>
        <fullName evidence="1">Uncharacterized protein</fullName>
    </submittedName>
</protein>
<dbReference type="EMBL" id="FUYA01000006">
    <property type="protein sequence ID" value="SKA74873.1"/>
    <property type="molecule type" value="Genomic_DNA"/>
</dbReference>
<dbReference type="Proteomes" id="UP000189733">
    <property type="component" value="Unassembled WGS sequence"/>
</dbReference>
<evidence type="ECO:0000313" key="2">
    <source>
        <dbReference type="Proteomes" id="UP000189733"/>
    </source>
</evidence>
<dbReference type="OrthoDB" id="5455222at2"/>
<accession>A0A1T4WC58</accession>